<feature type="compositionally biased region" description="Basic and acidic residues" evidence="1">
    <location>
        <begin position="453"/>
        <end position="462"/>
    </location>
</feature>
<gene>
    <name evidence="2" type="ORF">LTR36_001285</name>
</gene>
<feature type="compositionally biased region" description="Basic and acidic residues" evidence="1">
    <location>
        <begin position="20"/>
        <end position="30"/>
    </location>
</feature>
<protein>
    <submittedName>
        <fullName evidence="2">Uncharacterized protein</fullName>
    </submittedName>
</protein>
<organism evidence="2 3">
    <name type="scientific">Oleoguttula mirabilis</name>
    <dbReference type="NCBI Taxonomy" id="1507867"/>
    <lineage>
        <taxon>Eukaryota</taxon>
        <taxon>Fungi</taxon>
        <taxon>Dikarya</taxon>
        <taxon>Ascomycota</taxon>
        <taxon>Pezizomycotina</taxon>
        <taxon>Dothideomycetes</taxon>
        <taxon>Dothideomycetidae</taxon>
        <taxon>Mycosphaerellales</taxon>
        <taxon>Teratosphaeriaceae</taxon>
        <taxon>Oleoguttula</taxon>
    </lineage>
</organism>
<sequence length="597" mass="62163">MSTERNSSAVRNLRSIFENKGGDHSPDTRGRSRSGLTSDKENSRPTSRIRANFVSVERSGGMAAATENGVGDGMAELKRESSAGMRRGSFMATEESDEGGLLELKYTVSAEAVRREQESNVAEAIPEAAVESAAVTPTVQASEDYEDEDEAVDESPLAHKEDKEAPNPDKPTTAAEEEPGIMKPAQPANEGAVSGGDALPPITEDLRSNGHAEKAENAEPSPKTNGESTHSSATKSLESALKTAKKPAAKPATKGKPSSITTKAPAKPFSSTGKSPASQPKTPLSAKAPSSTKTESPKLPSTKEPTRKASRSSLTAPTAASVARAAGTDRSVSTASKLSPNSKAKPKESTKSTDLPSRLTAPTAASRAKHEPATAPPTTNGTVFNGRSSTTTRPKPQTARPQTSSARPTPRPSLTHGPRSESRASQAGRKPAAPPDGSFLERMMRPTAASSSKTHEKTEAKSPPRTRKTTAPPKPTMNGHVKKPAAPMTHSRPGIAKSAGTEKAALEHQVDEPPAEQADGDPVKDLVEAARDAGKGVHVEPPADLPVTHGGTAEDDDGNKGEPAGNETPIPQTNGHHETDEALEATPAAIGGEETIR</sequence>
<feature type="compositionally biased region" description="Polar residues" evidence="1">
    <location>
        <begin position="269"/>
        <end position="294"/>
    </location>
</feature>
<evidence type="ECO:0000256" key="1">
    <source>
        <dbReference type="SAM" id="MobiDB-lite"/>
    </source>
</evidence>
<evidence type="ECO:0000313" key="3">
    <source>
        <dbReference type="Proteomes" id="UP001324427"/>
    </source>
</evidence>
<feature type="compositionally biased region" description="Basic and acidic residues" evidence="1">
    <location>
        <begin position="204"/>
        <end position="217"/>
    </location>
</feature>
<feature type="compositionally biased region" description="Polar residues" evidence="1">
    <location>
        <begin position="1"/>
        <end position="10"/>
    </location>
</feature>
<feature type="compositionally biased region" description="Polar residues" evidence="1">
    <location>
        <begin position="330"/>
        <end position="342"/>
    </location>
</feature>
<dbReference type="EMBL" id="JAVFHQ010000012">
    <property type="protein sequence ID" value="KAK4547064.1"/>
    <property type="molecule type" value="Genomic_DNA"/>
</dbReference>
<feature type="compositionally biased region" description="Low complexity" evidence="1">
    <location>
        <begin position="315"/>
        <end position="328"/>
    </location>
</feature>
<feature type="region of interest" description="Disordered" evidence="1">
    <location>
        <begin position="117"/>
        <end position="597"/>
    </location>
</feature>
<feature type="compositionally biased region" description="Acidic residues" evidence="1">
    <location>
        <begin position="143"/>
        <end position="153"/>
    </location>
</feature>
<accession>A0AAV9JR99</accession>
<evidence type="ECO:0000313" key="2">
    <source>
        <dbReference type="EMBL" id="KAK4547064.1"/>
    </source>
</evidence>
<keyword evidence="3" id="KW-1185">Reference proteome</keyword>
<feature type="compositionally biased region" description="Basic and acidic residues" evidence="1">
    <location>
        <begin position="156"/>
        <end position="167"/>
    </location>
</feature>
<comment type="caution">
    <text evidence="2">The sequence shown here is derived from an EMBL/GenBank/DDBJ whole genome shotgun (WGS) entry which is preliminary data.</text>
</comment>
<name>A0AAV9JR99_9PEZI</name>
<feature type="compositionally biased region" description="Polar residues" evidence="1">
    <location>
        <begin position="376"/>
        <end position="407"/>
    </location>
</feature>
<proteinExistence type="predicted"/>
<feature type="compositionally biased region" description="Polar residues" evidence="1">
    <location>
        <begin position="222"/>
        <end position="237"/>
    </location>
</feature>
<dbReference type="AlphaFoldDB" id="A0AAV9JR99"/>
<feature type="compositionally biased region" description="Basic and acidic residues" evidence="1">
    <location>
        <begin position="521"/>
        <end position="538"/>
    </location>
</feature>
<feature type="region of interest" description="Disordered" evidence="1">
    <location>
        <begin position="1"/>
        <end position="101"/>
    </location>
</feature>
<dbReference type="Proteomes" id="UP001324427">
    <property type="component" value="Unassembled WGS sequence"/>
</dbReference>
<reference evidence="2 3" key="1">
    <citation type="submission" date="2021-11" db="EMBL/GenBank/DDBJ databases">
        <title>Black yeast isolated from Biological Soil Crust.</title>
        <authorList>
            <person name="Kurbessoian T."/>
        </authorList>
    </citation>
    <scope>NUCLEOTIDE SEQUENCE [LARGE SCALE GENOMIC DNA]</scope>
    <source>
        <strain evidence="2 3">CCFEE 5522</strain>
    </source>
</reference>